<comment type="subunit">
    <text evidence="3">UreD, UreF and UreG form a complex that acts as a GTP-hydrolysis-dependent molecular chaperone, activating the urease apoprotein by helping to assemble the nickel containing metallocenter of UreC. The UreE protein probably delivers the nickel.</text>
</comment>
<evidence type="ECO:0000256" key="1">
    <source>
        <dbReference type="ARBA" id="ARBA00022988"/>
    </source>
</evidence>
<organism evidence="4 5">
    <name type="scientific">Chromatocurvus halotolerans</name>
    <dbReference type="NCBI Taxonomy" id="1132028"/>
    <lineage>
        <taxon>Bacteria</taxon>
        <taxon>Pseudomonadati</taxon>
        <taxon>Pseudomonadota</taxon>
        <taxon>Gammaproteobacteria</taxon>
        <taxon>Cellvibrionales</taxon>
        <taxon>Halieaceae</taxon>
        <taxon>Chromatocurvus</taxon>
    </lineage>
</organism>
<protein>
    <recommendedName>
        <fullName evidence="3">Urease accessory protein UreF</fullName>
    </recommendedName>
</protein>
<dbReference type="AlphaFoldDB" id="A0A4R2KZ90"/>
<name>A0A4R2KZ90_9GAMM</name>
<dbReference type="InterPro" id="IPR002639">
    <property type="entry name" value="UreF"/>
</dbReference>
<keyword evidence="1 3" id="KW-0996">Nickel insertion</keyword>
<dbReference type="PIRSF" id="PIRSF009467">
    <property type="entry name" value="Ureas_acces_UreF"/>
    <property type="match status" value="1"/>
</dbReference>
<sequence>MTTAMASTDSRLHLWHLISPALPVGAYAYSQGLEFAIEAGWLSAPEALDDWLAGLLSEGLARSDLPVLLRCLDAWQLGDVAALDHWNDWLRASRETRELLLEDEQMGVALFRLLNDLGVPDMPLRSRPGYVSQFARACAHWQISAADTLHGYAWSWLENQVTAATKLIPLGQTMAQKHLLALMPGIAFACMRATALADDELGGSLPGLAMASAAHEQQHARLFRS</sequence>
<dbReference type="GO" id="GO:0005737">
    <property type="term" value="C:cytoplasm"/>
    <property type="evidence" value="ECO:0007669"/>
    <property type="project" value="UniProtKB-SubCell"/>
</dbReference>
<dbReference type="RefSeq" id="WP_240624282.1">
    <property type="nucleotide sequence ID" value="NZ_QQSW01000006.1"/>
</dbReference>
<keyword evidence="3" id="KW-0963">Cytoplasm</keyword>
<comment type="subcellular location">
    <subcellularLocation>
        <location evidence="3">Cytoplasm</location>
    </subcellularLocation>
</comment>
<reference evidence="4 5" key="1">
    <citation type="submission" date="2019-03" db="EMBL/GenBank/DDBJ databases">
        <title>Genomic Encyclopedia of Type Strains, Phase IV (KMG-IV): sequencing the most valuable type-strain genomes for metagenomic binning, comparative biology and taxonomic classification.</title>
        <authorList>
            <person name="Goeker M."/>
        </authorList>
    </citation>
    <scope>NUCLEOTIDE SEQUENCE [LARGE SCALE GENOMIC DNA]</scope>
    <source>
        <strain evidence="4 5">DSM 23344</strain>
    </source>
</reference>
<dbReference type="Gene3D" id="1.10.4190.10">
    <property type="entry name" value="Urease accessory protein UreF"/>
    <property type="match status" value="1"/>
</dbReference>
<evidence type="ECO:0000256" key="3">
    <source>
        <dbReference type="HAMAP-Rule" id="MF_01385"/>
    </source>
</evidence>
<comment type="similarity">
    <text evidence="3">Belongs to the UreF family.</text>
</comment>
<gene>
    <name evidence="3" type="primary">ureF</name>
    <name evidence="4" type="ORF">EV688_10150</name>
</gene>
<dbReference type="PANTHER" id="PTHR33620">
    <property type="entry name" value="UREASE ACCESSORY PROTEIN F"/>
    <property type="match status" value="1"/>
</dbReference>
<evidence type="ECO:0000313" key="4">
    <source>
        <dbReference type="EMBL" id="TCO78237.1"/>
    </source>
</evidence>
<dbReference type="PANTHER" id="PTHR33620:SF1">
    <property type="entry name" value="UREASE ACCESSORY PROTEIN F"/>
    <property type="match status" value="1"/>
</dbReference>
<comment type="function">
    <text evidence="3">Required for maturation of urease via the functional incorporation of the urease nickel metallocenter.</text>
</comment>
<accession>A0A4R2KZ90</accession>
<keyword evidence="2 3" id="KW-0143">Chaperone</keyword>
<comment type="caution">
    <text evidence="4">The sequence shown here is derived from an EMBL/GenBank/DDBJ whole genome shotgun (WGS) entry which is preliminary data.</text>
</comment>
<dbReference type="GO" id="GO:0016151">
    <property type="term" value="F:nickel cation binding"/>
    <property type="evidence" value="ECO:0007669"/>
    <property type="project" value="UniProtKB-UniRule"/>
</dbReference>
<dbReference type="EMBL" id="SLWX01000001">
    <property type="protein sequence ID" value="TCO78237.1"/>
    <property type="molecule type" value="Genomic_DNA"/>
</dbReference>
<evidence type="ECO:0000256" key="2">
    <source>
        <dbReference type="ARBA" id="ARBA00023186"/>
    </source>
</evidence>
<keyword evidence="5" id="KW-1185">Reference proteome</keyword>
<proteinExistence type="inferred from homology"/>
<dbReference type="Proteomes" id="UP000294980">
    <property type="component" value="Unassembled WGS sequence"/>
</dbReference>
<dbReference type="InterPro" id="IPR038277">
    <property type="entry name" value="UreF_sf"/>
</dbReference>
<dbReference type="Pfam" id="PF01730">
    <property type="entry name" value="UreF"/>
    <property type="match status" value="1"/>
</dbReference>
<dbReference type="HAMAP" id="MF_01385">
    <property type="entry name" value="UreF"/>
    <property type="match status" value="1"/>
</dbReference>
<evidence type="ECO:0000313" key="5">
    <source>
        <dbReference type="Proteomes" id="UP000294980"/>
    </source>
</evidence>